<dbReference type="CDD" id="cd01948">
    <property type="entry name" value="EAL"/>
    <property type="match status" value="1"/>
</dbReference>
<evidence type="ECO:0000313" key="3">
    <source>
        <dbReference type="EMBL" id="MDD0815270.1"/>
    </source>
</evidence>
<dbReference type="InterPro" id="IPR000595">
    <property type="entry name" value="cNMP-bd_dom"/>
</dbReference>
<proteinExistence type="predicted"/>
<reference evidence="3 4" key="1">
    <citation type="submission" date="2023-02" db="EMBL/GenBank/DDBJ databases">
        <title>Bacterial whole genome sequence for Curvibacter sp. HBC28.</title>
        <authorList>
            <person name="Le V."/>
            <person name="Ko S.-R."/>
            <person name="Ahn C.-Y."/>
            <person name="Oh H.-M."/>
        </authorList>
    </citation>
    <scope>NUCLEOTIDE SEQUENCE [LARGE SCALE GENOMIC DNA]</scope>
    <source>
        <strain evidence="3 4">HBC28</strain>
    </source>
</reference>
<dbReference type="PROSITE" id="PS50042">
    <property type="entry name" value="CNMP_BINDING_3"/>
    <property type="match status" value="1"/>
</dbReference>
<feature type="domain" description="EAL" evidence="2">
    <location>
        <begin position="149"/>
        <end position="407"/>
    </location>
</feature>
<accession>A0ABT5MFB2</accession>
<dbReference type="Pfam" id="PF00563">
    <property type="entry name" value="EAL"/>
    <property type="match status" value="1"/>
</dbReference>
<dbReference type="InterPro" id="IPR050706">
    <property type="entry name" value="Cyclic-di-GMP_PDE-like"/>
</dbReference>
<dbReference type="InterPro" id="IPR018488">
    <property type="entry name" value="cNMP-bd_CS"/>
</dbReference>
<evidence type="ECO:0000259" key="2">
    <source>
        <dbReference type="PROSITE" id="PS50883"/>
    </source>
</evidence>
<dbReference type="EMBL" id="JAQSIO010000003">
    <property type="protein sequence ID" value="MDD0815270.1"/>
    <property type="molecule type" value="Genomic_DNA"/>
</dbReference>
<keyword evidence="4" id="KW-1185">Reference proteome</keyword>
<organism evidence="3 4">
    <name type="scientific">Curvibacter microcysteis</name>
    <dbReference type="NCBI Taxonomy" id="3026419"/>
    <lineage>
        <taxon>Bacteria</taxon>
        <taxon>Pseudomonadati</taxon>
        <taxon>Pseudomonadota</taxon>
        <taxon>Betaproteobacteria</taxon>
        <taxon>Burkholderiales</taxon>
        <taxon>Comamonadaceae</taxon>
        <taxon>Curvibacter</taxon>
    </lineage>
</organism>
<evidence type="ECO:0000259" key="1">
    <source>
        <dbReference type="PROSITE" id="PS50042"/>
    </source>
</evidence>
<dbReference type="InterPro" id="IPR035919">
    <property type="entry name" value="EAL_sf"/>
</dbReference>
<dbReference type="PROSITE" id="PS00889">
    <property type="entry name" value="CNMP_BINDING_2"/>
    <property type="match status" value="1"/>
</dbReference>
<dbReference type="InterPro" id="IPR014710">
    <property type="entry name" value="RmlC-like_jellyroll"/>
</dbReference>
<dbReference type="InterPro" id="IPR001633">
    <property type="entry name" value="EAL_dom"/>
</dbReference>
<dbReference type="InterPro" id="IPR018490">
    <property type="entry name" value="cNMP-bd_dom_sf"/>
</dbReference>
<dbReference type="PANTHER" id="PTHR33121">
    <property type="entry name" value="CYCLIC DI-GMP PHOSPHODIESTERASE PDEF"/>
    <property type="match status" value="1"/>
</dbReference>
<dbReference type="SMART" id="SM00100">
    <property type="entry name" value="cNMP"/>
    <property type="match status" value="1"/>
</dbReference>
<dbReference type="Gene3D" id="2.60.120.10">
    <property type="entry name" value="Jelly Rolls"/>
    <property type="match status" value="1"/>
</dbReference>
<dbReference type="Gene3D" id="3.20.20.450">
    <property type="entry name" value="EAL domain"/>
    <property type="match status" value="1"/>
</dbReference>
<dbReference type="SMART" id="SM00052">
    <property type="entry name" value="EAL"/>
    <property type="match status" value="1"/>
</dbReference>
<dbReference type="Pfam" id="PF00027">
    <property type="entry name" value="cNMP_binding"/>
    <property type="match status" value="1"/>
</dbReference>
<sequence length="409" mass="44249">MADVTTGFQRETYAANAIVFRAGEVGEAAYVIDCGCVEILLGPEGDQRRVDVLAAGAMFGEIALLDGLPRSATVRTLVPTELIRIDRDHVEGLLQRADPVVQYLVKLLLERVRSARTPRPLRERDDHSDHNALTELDPGEQLHSAAVRTLSLAQSLSDGIRLGQLEVHYQAIVLLSDASVVGFEALVRWRHPALGLISPDEFIPLAEKTGLIHRVGEFVLQRAVADWATLRPLCRPSDGSVPFMSVNLSAPELCTPGVVQRIQACLAAHDMPPQELHIELTETIIISSVELVSHVVQGLRAMGIGVALDDFGTGYAGLDYLQTLPFSCLKIDRSFVQRLHSGERSVQIVSSALALSDMLGLSTIAEGIEDEATAQLLQQLGCTYAQGFFFGRPQLCQALVGPCGSGAHP</sequence>
<dbReference type="RefSeq" id="WP_273926925.1">
    <property type="nucleotide sequence ID" value="NZ_JAQSIO010000003.1"/>
</dbReference>
<dbReference type="Proteomes" id="UP001528672">
    <property type="component" value="Unassembled WGS sequence"/>
</dbReference>
<dbReference type="CDD" id="cd00038">
    <property type="entry name" value="CAP_ED"/>
    <property type="match status" value="1"/>
</dbReference>
<name>A0ABT5MFB2_9BURK</name>
<feature type="domain" description="Cyclic nucleotide-binding" evidence="1">
    <location>
        <begin position="1"/>
        <end position="111"/>
    </location>
</feature>
<evidence type="ECO:0000313" key="4">
    <source>
        <dbReference type="Proteomes" id="UP001528672"/>
    </source>
</evidence>
<dbReference type="PANTHER" id="PTHR33121:SF71">
    <property type="entry name" value="OXYGEN SENSOR PROTEIN DOSP"/>
    <property type="match status" value="1"/>
</dbReference>
<dbReference type="PROSITE" id="PS50883">
    <property type="entry name" value="EAL"/>
    <property type="match status" value="1"/>
</dbReference>
<comment type="caution">
    <text evidence="3">The sequence shown here is derived from an EMBL/GenBank/DDBJ whole genome shotgun (WGS) entry which is preliminary data.</text>
</comment>
<dbReference type="SUPFAM" id="SSF141868">
    <property type="entry name" value="EAL domain-like"/>
    <property type="match status" value="1"/>
</dbReference>
<protein>
    <submittedName>
        <fullName evidence="3">EAL domain-containing protein</fullName>
    </submittedName>
</protein>
<dbReference type="SUPFAM" id="SSF51206">
    <property type="entry name" value="cAMP-binding domain-like"/>
    <property type="match status" value="1"/>
</dbReference>
<gene>
    <name evidence="3" type="ORF">PSQ39_11565</name>
</gene>